<dbReference type="RefSeq" id="WP_126602957.1">
    <property type="nucleotide sequence ID" value="NZ_BIFQ01000002.1"/>
</dbReference>
<comment type="caution">
    <text evidence="6">The sequence shown here is derived from an EMBL/GenBank/DDBJ whole genome shotgun (WGS) entry which is preliminary data.</text>
</comment>
<dbReference type="PANTHER" id="PTHR30126:SF39">
    <property type="entry name" value="HTH-TYPE TRANSCRIPTIONAL REGULATOR CYSL"/>
    <property type="match status" value="1"/>
</dbReference>
<protein>
    <submittedName>
        <fullName evidence="6">LysR family transcriptional regulator</fullName>
    </submittedName>
</protein>
<dbReference type="Gene3D" id="3.40.190.290">
    <property type="match status" value="1"/>
</dbReference>
<dbReference type="EMBL" id="BIFQ01000002">
    <property type="protein sequence ID" value="GCE10010.1"/>
    <property type="molecule type" value="Genomic_DNA"/>
</dbReference>
<evidence type="ECO:0000313" key="6">
    <source>
        <dbReference type="EMBL" id="GCE10010.1"/>
    </source>
</evidence>
<evidence type="ECO:0000256" key="2">
    <source>
        <dbReference type="ARBA" id="ARBA00023015"/>
    </source>
</evidence>
<dbReference type="InterPro" id="IPR005119">
    <property type="entry name" value="LysR_subst-bd"/>
</dbReference>
<dbReference type="OrthoDB" id="9778774at2"/>
<keyword evidence="2" id="KW-0805">Transcription regulation</keyword>
<dbReference type="AlphaFoldDB" id="A0A401ZTA5"/>
<dbReference type="SUPFAM" id="SSF53850">
    <property type="entry name" value="Periplasmic binding protein-like II"/>
    <property type="match status" value="1"/>
</dbReference>
<feature type="domain" description="HTH lysR-type" evidence="5">
    <location>
        <begin position="1"/>
        <end position="58"/>
    </location>
</feature>
<dbReference type="SUPFAM" id="SSF46785">
    <property type="entry name" value="Winged helix' DNA-binding domain"/>
    <property type="match status" value="1"/>
</dbReference>
<dbReference type="InterPro" id="IPR000847">
    <property type="entry name" value="LysR_HTH_N"/>
</dbReference>
<dbReference type="PROSITE" id="PS50931">
    <property type="entry name" value="HTH_LYSR"/>
    <property type="match status" value="1"/>
</dbReference>
<proteinExistence type="inferred from homology"/>
<keyword evidence="4" id="KW-0804">Transcription</keyword>
<dbReference type="InterPro" id="IPR036390">
    <property type="entry name" value="WH_DNA-bd_sf"/>
</dbReference>
<keyword evidence="7" id="KW-1185">Reference proteome</keyword>
<organism evidence="6 7">
    <name type="scientific">Dictyobacter aurantiacus</name>
    <dbReference type="NCBI Taxonomy" id="1936993"/>
    <lineage>
        <taxon>Bacteria</taxon>
        <taxon>Bacillati</taxon>
        <taxon>Chloroflexota</taxon>
        <taxon>Ktedonobacteria</taxon>
        <taxon>Ktedonobacterales</taxon>
        <taxon>Dictyobacteraceae</taxon>
        <taxon>Dictyobacter</taxon>
    </lineage>
</organism>
<evidence type="ECO:0000313" key="7">
    <source>
        <dbReference type="Proteomes" id="UP000287224"/>
    </source>
</evidence>
<dbReference type="PRINTS" id="PR00039">
    <property type="entry name" value="HTHLYSR"/>
</dbReference>
<dbReference type="Proteomes" id="UP000287224">
    <property type="component" value="Unassembled WGS sequence"/>
</dbReference>
<comment type="similarity">
    <text evidence="1">Belongs to the LysR transcriptional regulatory family.</text>
</comment>
<dbReference type="FunFam" id="1.10.10.10:FF:000001">
    <property type="entry name" value="LysR family transcriptional regulator"/>
    <property type="match status" value="1"/>
</dbReference>
<keyword evidence="3" id="KW-0238">DNA-binding</keyword>
<dbReference type="InterPro" id="IPR036388">
    <property type="entry name" value="WH-like_DNA-bd_sf"/>
</dbReference>
<reference evidence="7" key="1">
    <citation type="submission" date="2018-12" db="EMBL/GenBank/DDBJ databases">
        <title>Tengunoibacter tsumagoiensis gen. nov., sp. nov., Dictyobacter kobayashii sp. nov., D. alpinus sp. nov., and D. joshuensis sp. nov. and description of Dictyobacteraceae fam. nov. within the order Ktedonobacterales isolated from Tengu-no-mugimeshi.</title>
        <authorList>
            <person name="Wang C.M."/>
            <person name="Zheng Y."/>
            <person name="Sakai Y."/>
            <person name="Toyoda A."/>
            <person name="Minakuchi Y."/>
            <person name="Abe K."/>
            <person name="Yokota A."/>
            <person name="Yabe S."/>
        </authorList>
    </citation>
    <scope>NUCLEOTIDE SEQUENCE [LARGE SCALE GENOMIC DNA]</scope>
    <source>
        <strain evidence="7">S-27</strain>
    </source>
</reference>
<dbReference type="GO" id="GO:0003700">
    <property type="term" value="F:DNA-binding transcription factor activity"/>
    <property type="evidence" value="ECO:0007669"/>
    <property type="project" value="InterPro"/>
</dbReference>
<dbReference type="Pfam" id="PF00126">
    <property type="entry name" value="HTH_1"/>
    <property type="match status" value="1"/>
</dbReference>
<evidence type="ECO:0000256" key="1">
    <source>
        <dbReference type="ARBA" id="ARBA00009437"/>
    </source>
</evidence>
<dbReference type="GO" id="GO:0000976">
    <property type="term" value="F:transcription cis-regulatory region binding"/>
    <property type="evidence" value="ECO:0007669"/>
    <property type="project" value="TreeGrafter"/>
</dbReference>
<dbReference type="PANTHER" id="PTHR30126">
    <property type="entry name" value="HTH-TYPE TRANSCRIPTIONAL REGULATOR"/>
    <property type="match status" value="1"/>
</dbReference>
<name>A0A401ZTA5_9CHLR</name>
<sequence>MNLHQLRIFCSVVEHNSYTRAAEALFMTQPAVSLQVQALEQSLQIKLLERVNQRFVLTEAGQALYQCALPMLNAEAEAERVIAEIKGIARGRLVVAANTTGGMYVVPPLLAHYKELRPESELLLQIDATERLIERARQGIIDLAFACGSIVHPDLTVETIGMDTLTLILSSRHPLAARSALSLEEVVSQPFIVPETISRTRQLIEQTMRERGYTLKIAMHFQGTEPVKKAVESNLGVGMVSSAAVIHEVRGGTLRAMPITDLELTRPLVMFYRRGKYFGPMARDFMAYVRAYPFPS</sequence>
<gene>
    <name evidence="6" type="ORF">KDAU_73390</name>
</gene>
<dbReference type="Gene3D" id="1.10.10.10">
    <property type="entry name" value="Winged helix-like DNA-binding domain superfamily/Winged helix DNA-binding domain"/>
    <property type="match status" value="1"/>
</dbReference>
<accession>A0A401ZTA5</accession>
<evidence type="ECO:0000256" key="3">
    <source>
        <dbReference type="ARBA" id="ARBA00023125"/>
    </source>
</evidence>
<dbReference type="Pfam" id="PF03466">
    <property type="entry name" value="LysR_substrate"/>
    <property type="match status" value="1"/>
</dbReference>
<evidence type="ECO:0000259" key="5">
    <source>
        <dbReference type="PROSITE" id="PS50931"/>
    </source>
</evidence>
<evidence type="ECO:0000256" key="4">
    <source>
        <dbReference type="ARBA" id="ARBA00023163"/>
    </source>
</evidence>